<evidence type="ECO:0000256" key="1">
    <source>
        <dbReference type="SAM" id="MobiDB-lite"/>
    </source>
</evidence>
<sequence>MHPRNPSNAATSKTGKPSSNASTLRPPLSLDPQPQSKLSLRIARLQAKQHHFVTSNDLAQARLAASLTEVLEVFGKKLQDEAPHIIDMAHNILGRLEKFRFPELTVDNIDKEEAFFVAAEKAQKEERQMVYRMEKGLDEVIRRRQEKDKKASCKSCNARRARARAGLNEALACVAREEADLADEDQVGRPGISGESE</sequence>
<evidence type="ECO:0000313" key="3">
    <source>
        <dbReference type="Proteomes" id="UP000275078"/>
    </source>
</evidence>
<feature type="region of interest" description="Disordered" evidence="1">
    <location>
        <begin position="1"/>
        <end position="35"/>
    </location>
</feature>
<feature type="compositionally biased region" description="Polar residues" evidence="1">
    <location>
        <begin position="1"/>
        <end position="23"/>
    </location>
</feature>
<accession>A0A3N4HNF3</accession>
<reference evidence="2 3" key="1">
    <citation type="journal article" date="2018" name="Nat. Ecol. Evol.">
        <title>Pezizomycetes genomes reveal the molecular basis of ectomycorrhizal truffle lifestyle.</title>
        <authorList>
            <person name="Murat C."/>
            <person name="Payen T."/>
            <person name="Noel B."/>
            <person name="Kuo A."/>
            <person name="Morin E."/>
            <person name="Chen J."/>
            <person name="Kohler A."/>
            <person name="Krizsan K."/>
            <person name="Balestrini R."/>
            <person name="Da Silva C."/>
            <person name="Montanini B."/>
            <person name="Hainaut M."/>
            <person name="Levati E."/>
            <person name="Barry K.W."/>
            <person name="Belfiori B."/>
            <person name="Cichocki N."/>
            <person name="Clum A."/>
            <person name="Dockter R.B."/>
            <person name="Fauchery L."/>
            <person name="Guy J."/>
            <person name="Iotti M."/>
            <person name="Le Tacon F."/>
            <person name="Lindquist E.A."/>
            <person name="Lipzen A."/>
            <person name="Malagnac F."/>
            <person name="Mello A."/>
            <person name="Molinier V."/>
            <person name="Miyauchi S."/>
            <person name="Poulain J."/>
            <person name="Riccioni C."/>
            <person name="Rubini A."/>
            <person name="Sitrit Y."/>
            <person name="Splivallo R."/>
            <person name="Traeger S."/>
            <person name="Wang M."/>
            <person name="Zifcakova L."/>
            <person name="Wipf D."/>
            <person name="Zambonelli A."/>
            <person name="Paolocci F."/>
            <person name="Nowrousian M."/>
            <person name="Ottonello S."/>
            <person name="Baldrian P."/>
            <person name="Spatafora J.W."/>
            <person name="Henrissat B."/>
            <person name="Nagy L.G."/>
            <person name="Aury J.M."/>
            <person name="Wincker P."/>
            <person name="Grigoriev I.V."/>
            <person name="Bonfante P."/>
            <person name="Martin F.M."/>
        </authorList>
    </citation>
    <scope>NUCLEOTIDE SEQUENCE [LARGE SCALE GENOMIC DNA]</scope>
    <source>
        <strain evidence="2 3">RN42</strain>
    </source>
</reference>
<proteinExistence type="predicted"/>
<gene>
    <name evidence="2" type="ORF">BJ508DRAFT_332168</name>
</gene>
<dbReference type="EMBL" id="ML119765">
    <property type="protein sequence ID" value="RPA75362.1"/>
    <property type="molecule type" value="Genomic_DNA"/>
</dbReference>
<dbReference type="AlphaFoldDB" id="A0A3N4HNF3"/>
<name>A0A3N4HNF3_ASCIM</name>
<organism evidence="2 3">
    <name type="scientific">Ascobolus immersus RN42</name>
    <dbReference type="NCBI Taxonomy" id="1160509"/>
    <lineage>
        <taxon>Eukaryota</taxon>
        <taxon>Fungi</taxon>
        <taxon>Dikarya</taxon>
        <taxon>Ascomycota</taxon>
        <taxon>Pezizomycotina</taxon>
        <taxon>Pezizomycetes</taxon>
        <taxon>Pezizales</taxon>
        <taxon>Ascobolaceae</taxon>
        <taxon>Ascobolus</taxon>
    </lineage>
</organism>
<dbReference type="Proteomes" id="UP000275078">
    <property type="component" value="Unassembled WGS sequence"/>
</dbReference>
<evidence type="ECO:0000313" key="2">
    <source>
        <dbReference type="EMBL" id="RPA75362.1"/>
    </source>
</evidence>
<keyword evidence="3" id="KW-1185">Reference proteome</keyword>
<protein>
    <submittedName>
        <fullName evidence="2">Uncharacterized protein</fullName>
    </submittedName>
</protein>